<evidence type="ECO:0000313" key="3">
    <source>
        <dbReference type="Proteomes" id="UP000195766"/>
    </source>
</evidence>
<dbReference type="RefSeq" id="WP_087141005.1">
    <property type="nucleotide sequence ID" value="NZ_FUIE01000057.1"/>
</dbReference>
<protein>
    <submittedName>
        <fullName evidence="2">Uncharacterized protein</fullName>
    </submittedName>
</protein>
<feature type="chain" id="PRO_5012277767" evidence="1">
    <location>
        <begin position="30"/>
        <end position="126"/>
    </location>
</feature>
<accession>A0A1R4GAC1</accession>
<gene>
    <name evidence="2" type="ORF">FM111_11010</name>
</gene>
<sequence length="126" mass="14731">MAKFKTLMIPVLAATTAAVALGAALPAAAQSHRHAPVYESRHDGWQSINQRKYNLDRRIDQGVHTRQLSVREASRLKNELNSLVRLERAYRHDGLSRRERMELDRRYDALSAKVRYERRDHNGRRW</sequence>
<dbReference type="Proteomes" id="UP000195766">
    <property type="component" value="Unassembled WGS sequence"/>
</dbReference>
<dbReference type="OrthoDB" id="7569823at2"/>
<reference evidence="2 3" key="1">
    <citation type="submission" date="2017-02" db="EMBL/GenBank/DDBJ databases">
        <authorList>
            <person name="Peterson S.W."/>
        </authorList>
    </citation>
    <scope>NUCLEOTIDE SEQUENCE [LARGE SCALE GENOMIC DNA]</scope>
    <source>
        <strain evidence="2 3">3F5N</strain>
    </source>
</reference>
<evidence type="ECO:0000313" key="2">
    <source>
        <dbReference type="EMBL" id="SJM65098.1"/>
    </source>
</evidence>
<feature type="signal peptide" evidence="1">
    <location>
        <begin position="1"/>
        <end position="29"/>
    </location>
</feature>
<evidence type="ECO:0000256" key="1">
    <source>
        <dbReference type="SAM" id="SignalP"/>
    </source>
</evidence>
<dbReference type="EMBL" id="FUIE01000057">
    <property type="protein sequence ID" value="SJM65098.1"/>
    <property type="molecule type" value="Genomic_DNA"/>
</dbReference>
<proteinExistence type="predicted"/>
<name>A0A1R4GAC1_BREDI</name>
<keyword evidence="1" id="KW-0732">Signal</keyword>
<organism evidence="2 3">
    <name type="scientific">Brevundimonas diminuta 3F5N</name>
    <dbReference type="NCBI Taxonomy" id="1255603"/>
    <lineage>
        <taxon>Bacteria</taxon>
        <taxon>Pseudomonadati</taxon>
        <taxon>Pseudomonadota</taxon>
        <taxon>Alphaproteobacteria</taxon>
        <taxon>Caulobacterales</taxon>
        <taxon>Caulobacteraceae</taxon>
        <taxon>Brevundimonas</taxon>
    </lineage>
</organism>
<dbReference type="AlphaFoldDB" id="A0A1R4GAC1"/>